<evidence type="ECO:0000313" key="4">
    <source>
        <dbReference type="EMBL" id="WUT83474.1"/>
    </source>
</evidence>
<feature type="signal peptide" evidence="3">
    <location>
        <begin position="1"/>
        <end position="26"/>
    </location>
</feature>
<feature type="transmembrane region" description="Helical" evidence="2">
    <location>
        <begin position="166"/>
        <end position="185"/>
    </location>
</feature>
<reference evidence="4" key="1">
    <citation type="submission" date="2022-10" db="EMBL/GenBank/DDBJ databases">
        <title>The complete genomes of actinobacterial strains from the NBC collection.</title>
        <authorList>
            <person name="Joergensen T.S."/>
            <person name="Alvarez Arevalo M."/>
            <person name="Sterndorff E.B."/>
            <person name="Faurdal D."/>
            <person name="Vuksanovic O."/>
            <person name="Mourched A.-S."/>
            <person name="Charusanti P."/>
            <person name="Shaw S."/>
            <person name="Blin K."/>
            <person name="Weber T."/>
        </authorList>
    </citation>
    <scope>NUCLEOTIDE SEQUENCE</scope>
    <source>
        <strain evidence="4">NBC_00668</strain>
    </source>
</reference>
<sequence>MRFRQVTLCAAVAAATALMPVAAATAESESHGSLTVTPSTIAPGGEVDLRVSVCGGRQAVGTSEAFVSQAQFAPAADGGLFAQARIRSDAQARSYDIWVNCKDSSGQASGRVTVVHGGGHQDGHHDGNQHPEHHATPHAPVHAGGGGTAQLADRQATEQGPGTRHAVIGLALAAVAAVAVAGRSVRRRRRTD</sequence>
<keyword evidence="2" id="KW-0812">Transmembrane</keyword>
<keyword evidence="3" id="KW-0732">Signal</keyword>
<proteinExistence type="predicted"/>
<feature type="chain" id="PRO_5047235887" evidence="3">
    <location>
        <begin position="27"/>
        <end position="192"/>
    </location>
</feature>
<dbReference type="Proteomes" id="UP001432060">
    <property type="component" value="Chromosome"/>
</dbReference>
<name>A0ABZ1XJA6_9ACTN</name>
<keyword evidence="5" id="KW-1185">Reference proteome</keyword>
<evidence type="ECO:0000256" key="2">
    <source>
        <dbReference type="SAM" id="Phobius"/>
    </source>
</evidence>
<evidence type="ECO:0000256" key="3">
    <source>
        <dbReference type="SAM" id="SignalP"/>
    </source>
</evidence>
<dbReference type="EMBL" id="CP109019">
    <property type="protein sequence ID" value="WUT83474.1"/>
    <property type="molecule type" value="Genomic_DNA"/>
</dbReference>
<keyword evidence="2" id="KW-1133">Transmembrane helix</keyword>
<organism evidence="4 5">
    <name type="scientific">Streptomyces melanogenes</name>
    <dbReference type="NCBI Taxonomy" id="67326"/>
    <lineage>
        <taxon>Bacteria</taxon>
        <taxon>Bacillati</taxon>
        <taxon>Actinomycetota</taxon>
        <taxon>Actinomycetes</taxon>
        <taxon>Kitasatosporales</taxon>
        <taxon>Streptomycetaceae</taxon>
        <taxon>Streptomyces</taxon>
    </lineage>
</organism>
<evidence type="ECO:0000313" key="5">
    <source>
        <dbReference type="Proteomes" id="UP001432060"/>
    </source>
</evidence>
<dbReference type="RefSeq" id="WP_329399156.1">
    <property type="nucleotide sequence ID" value="NZ_CP109019.1"/>
</dbReference>
<gene>
    <name evidence="4" type="ORF">OG515_15335</name>
</gene>
<protein>
    <submittedName>
        <fullName evidence="4">Uncharacterized protein</fullName>
    </submittedName>
</protein>
<feature type="compositionally biased region" description="Basic and acidic residues" evidence="1">
    <location>
        <begin position="119"/>
        <end position="135"/>
    </location>
</feature>
<feature type="region of interest" description="Disordered" evidence="1">
    <location>
        <begin position="116"/>
        <end position="162"/>
    </location>
</feature>
<keyword evidence="2" id="KW-0472">Membrane</keyword>
<accession>A0ABZ1XJA6</accession>
<evidence type="ECO:0000256" key="1">
    <source>
        <dbReference type="SAM" id="MobiDB-lite"/>
    </source>
</evidence>